<evidence type="ECO:0000256" key="1">
    <source>
        <dbReference type="SAM" id="SignalP"/>
    </source>
</evidence>
<proteinExistence type="predicted"/>
<dbReference type="Proteomes" id="UP000484988">
    <property type="component" value="Unassembled WGS sequence"/>
</dbReference>
<dbReference type="RefSeq" id="WP_173264246.1">
    <property type="nucleotide sequence ID" value="NZ_BLLG01000006.1"/>
</dbReference>
<keyword evidence="1" id="KW-0732">Signal</keyword>
<evidence type="ECO:0000313" key="3">
    <source>
        <dbReference type="Proteomes" id="UP000484988"/>
    </source>
</evidence>
<comment type="caution">
    <text evidence="2">The sequence shown here is derived from an EMBL/GenBank/DDBJ whole genome shotgun (WGS) entry which is preliminary data.</text>
</comment>
<accession>A0A6A0AXP0</accession>
<gene>
    <name evidence="2" type="ORF">SCWH03_25950</name>
</gene>
<dbReference type="EMBL" id="BLLG01000006">
    <property type="protein sequence ID" value="GFH36367.1"/>
    <property type="molecule type" value="Genomic_DNA"/>
</dbReference>
<keyword evidence="3" id="KW-1185">Reference proteome</keyword>
<reference evidence="2 3" key="1">
    <citation type="submission" date="2020-02" db="EMBL/GenBank/DDBJ databases">
        <title>Whole Genome Shotgun Sequence of Streptomyces sp. strain CWH03.</title>
        <authorList>
            <person name="Dohra H."/>
            <person name="Kodani S."/>
            <person name="Yamamura H."/>
        </authorList>
    </citation>
    <scope>NUCLEOTIDE SEQUENCE [LARGE SCALE GENOMIC DNA]</scope>
    <source>
        <strain evidence="2 3">CWH03</strain>
    </source>
</reference>
<name>A0A6A0AXP0_9ACTN</name>
<evidence type="ECO:0000313" key="2">
    <source>
        <dbReference type="EMBL" id="GFH36367.1"/>
    </source>
</evidence>
<dbReference type="AlphaFoldDB" id="A0A6A0AXP0"/>
<feature type="chain" id="PRO_5039192731" evidence="1">
    <location>
        <begin position="24"/>
        <end position="165"/>
    </location>
</feature>
<feature type="signal peptide" evidence="1">
    <location>
        <begin position="1"/>
        <end position="23"/>
    </location>
</feature>
<protein>
    <submittedName>
        <fullName evidence="2">Uncharacterized protein</fullName>
    </submittedName>
</protein>
<sequence length="165" mass="15908">MRKLSTVTALTAAGILLGGLAVAAPATAVESAASQTVTATYDCGPYGTTDLTIEASTGNGVVAVRISTSGGVAPADIPADSISATLRLERSAGGTVAFSGTANDAAAADQPVTIGPLTGVVSAGESLDSYIPGAGSTEASLDLNVLGTANTCDAVTQQSPGPIIV</sequence>
<organism evidence="2 3">
    <name type="scientific">Streptomyces pacificus</name>
    <dbReference type="NCBI Taxonomy" id="2705029"/>
    <lineage>
        <taxon>Bacteria</taxon>
        <taxon>Bacillati</taxon>
        <taxon>Actinomycetota</taxon>
        <taxon>Actinomycetes</taxon>
        <taxon>Kitasatosporales</taxon>
        <taxon>Streptomycetaceae</taxon>
        <taxon>Streptomyces</taxon>
    </lineage>
</organism>